<dbReference type="Gene3D" id="3.30.70.20">
    <property type="match status" value="2"/>
</dbReference>
<feature type="domain" description="4Fe-4S ferredoxin-type" evidence="7">
    <location>
        <begin position="131"/>
        <end position="160"/>
    </location>
</feature>
<evidence type="ECO:0000313" key="8">
    <source>
        <dbReference type="EMBL" id="UXI70598.1"/>
    </source>
</evidence>
<dbReference type="PROSITE" id="PS51379">
    <property type="entry name" value="4FE4S_FER_2"/>
    <property type="match status" value="4"/>
</dbReference>
<feature type="binding site" evidence="6">
    <location>
        <position position="143"/>
    </location>
    <ligand>
        <name>[4Fe-4S] cluster</name>
        <dbReference type="ChEBI" id="CHEBI:49883"/>
        <label>3</label>
    </ligand>
</feature>
<evidence type="ECO:0000256" key="3">
    <source>
        <dbReference type="ARBA" id="ARBA00022737"/>
    </source>
</evidence>
<feature type="binding site" evidence="6">
    <location>
        <position position="79"/>
    </location>
    <ligand>
        <name>[4Fe-4S] cluster</name>
        <dbReference type="ChEBI" id="CHEBI:49883"/>
        <label>2</label>
    </ligand>
</feature>
<keyword evidence="6" id="KW-0963">Cytoplasm</keyword>
<keyword evidence="1 6" id="KW-0004">4Fe-4S</keyword>
<keyword evidence="4 6" id="KW-0408">Iron</keyword>
<dbReference type="NCBIfam" id="TIGR00402">
    <property type="entry name" value="napF"/>
    <property type="match status" value="1"/>
</dbReference>
<feature type="binding site" evidence="6">
    <location>
        <position position="150"/>
    </location>
    <ligand>
        <name>[4Fe-4S] cluster</name>
        <dbReference type="ChEBI" id="CHEBI:49883"/>
        <label>3</label>
    </ligand>
</feature>
<dbReference type="EMBL" id="CP104694">
    <property type="protein sequence ID" value="UXI70598.1"/>
    <property type="molecule type" value="Genomic_DNA"/>
</dbReference>
<evidence type="ECO:0000256" key="6">
    <source>
        <dbReference type="HAMAP-Rule" id="MF_02201"/>
    </source>
</evidence>
<dbReference type="PANTHER" id="PTHR43687">
    <property type="entry name" value="ADENYLYLSULFATE REDUCTASE, BETA SUBUNIT"/>
    <property type="match status" value="1"/>
</dbReference>
<dbReference type="Pfam" id="PF12838">
    <property type="entry name" value="Fer4_7"/>
    <property type="match status" value="2"/>
</dbReference>
<keyword evidence="3 6" id="KW-0677">Repeat</keyword>
<comment type="cofactor">
    <cofactor evidence="6">
        <name>[4Fe-4S] cluster</name>
        <dbReference type="ChEBI" id="CHEBI:49883"/>
    </cofactor>
</comment>
<dbReference type="InterPro" id="IPR004496">
    <property type="entry name" value="NapF"/>
</dbReference>
<evidence type="ECO:0000313" key="9">
    <source>
        <dbReference type="Proteomes" id="UP001064632"/>
    </source>
</evidence>
<reference evidence="8" key="1">
    <citation type="submission" date="2022-09" db="EMBL/GenBank/DDBJ databases">
        <title>Tahibacter sp. nov., isolated from a fresh water.</title>
        <authorList>
            <person name="Baek J.H."/>
            <person name="Lee J.K."/>
            <person name="Kim J.M."/>
            <person name="Jeon C.O."/>
        </authorList>
    </citation>
    <scope>NUCLEOTIDE SEQUENCE</scope>
    <source>
        <strain evidence="8">W38</strain>
    </source>
</reference>
<feature type="binding site" evidence="6">
    <location>
        <position position="43"/>
    </location>
    <ligand>
        <name>[4Fe-4S] cluster</name>
        <dbReference type="ChEBI" id="CHEBI:49883"/>
        <label>1</label>
    </ligand>
</feature>
<evidence type="ECO:0000256" key="4">
    <source>
        <dbReference type="ARBA" id="ARBA00023004"/>
    </source>
</evidence>
<feature type="binding site" evidence="6">
    <location>
        <position position="69"/>
    </location>
    <ligand>
        <name>[4Fe-4S] cluster</name>
        <dbReference type="ChEBI" id="CHEBI:49883"/>
        <label>2</label>
    </ligand>
</feature>
<comment type="similarity">
    <text evidence="6">Belongs to the NapF family.</text>
</comment>
<keyword evidence="2 6" id="KW-0479">Metal-binding</keyword>
<dbReference type="SUPFAM" id="SSF54862">
    <property type="entry name" value="4Fe-4S ferredoxins"/>
    <property type="match status" value="1"/>
</dbReference>
<proteinExistence type="inferred from homology"/>
<dbReference type="RefSeq" id="WP_261697544.1">
    <property type="nucleotide sequence ID" value="NZ_CP104694.1"/>
</dbReference>
<dbReference type="InterPro" id="IPR017896">
    <property type="entry name" value="4Fe4S_Fe-S-bd"/>
</dbReference>
<dbReference type="HAMAP" id="MF_02201">
    <property type="entry name" value="NapF"/>
    <property type="match status" value="1"/>
</dbReference>
<comment type="subunit">
    <text evidence="6">Interacts with the cytoplasmic NapA precursor.</text>
</comment>
<feature type="binding site" evidence="6">
    <location>
        <position position="72"/>
    </location>
    <ligand>
        <name>[4Fe-4S] cluster</name>
        <dbReference type="ChEBI" id="CHEBI:49883"/>
        <label>2</label>
    </ligand>
</feature>
<organism evidence="8 9">
    <name type="scientific">Tahibacter amnicola</name>
    <dbReference type="NCBI Taxonomy" id="2976241"/>
    <lineage>
        <taxon>Bacteria</taxon>
        <taxon>Pseudomonadati</taxon>
        <taxon>Pseudomonadota</taxon>
        <taxon>Gammaproteobacteria</taxon>
        <taxon>Lysobacterales</taxon>
        <taxon>Rhodanobacteraceae</taxon>
        <taxon>Tahibacter</taxon>
    </lineage>
</organism>
<feature type="domain" description="4Fe-4S ferredoxin-type" evidence="7">
    <location>
        <begin position="94"/>
        <end position="127"/>
    </location>
</feature>
<dbReference type="InterPro" id="IPR017900">
    <property type="entry name" value="4Fe4S_Fe_S_CS"/>
</dbReference>
<gene>
    <name evidence="6 8" type="primary">napF</name>
    <name evidence="8" type="ORF">N4264_13430</name>
</gene>
<protein>
    <recommendedName>
        <fullName evidence="6">Ferredoxin-type protein NapF</fullName>
    </recommendedName>
</protein>
<accession>A0ABY6BKQ1</accession>
<dbReference type="PROSITE" id="PS00198">
    <property type="entry name" value="4FE4S_FER_1"/>
    <property type="match status" value="2"/>
</dbReference>
<dbReference type="InterPro" id="IPR050572">
    <property type="entry name" value="Fe-S_Ferredoxin"/>
</dbReference>
<keyword evidence="9" id="KW-1185">Reference proteome</keyword>
<name>A0ABY6BKQ1_9GAMM</name>
<evidence type="ECO:0000256" key="2">
    <source>
        <dbReference type="ARBA" id="ARBA00022723"/>
    </source>
</evidence>
<keyword evidence="5 6" id="KW-0411">Iron-sulfur</keyword>
<feature type="binding site" evidence="6">
    <location>
        <position position="37"/>
    </location>
    <ligand>
        <name>[4Fe-4S] cluster</name>
        <dbReference type="ChEBI" id="CHEBI:49883"/>
        <label>1</label>
    </ligand>
</feature>
<evidence type="ECO:0000256" key="5">
    <source>
        <dbReference type="ARBA" id="ARBA00023014"/>
    </source>
</evidence>
<dbReference type="PANTHER" id="PTHR43687:SF1">
    <property type="entry name" value="FERREDOXIN III"/>
    <property type="match status" value="1"/>
</dbReference>
<feature type="domain" description="4Fe-4S ferredoxin-type" evidence="7">
    <location>
        <begin position="58"/>
        <end position="89"/>
    </location>
</feature>
<feature type="binding site" evidence="6">
    <location>
        <position position="146"/>
    </location>
    <ligand>
        <name>[4Fe-4S] cluster</name>
        <dbReference type="ChEBI" id="CHEBI:49883"/>
        <label>3</label>
    </ligand>
</feature>
<comment type="function">
    <text evidence="6">Could be involved in the maturation of NapA, the catalytic subunit of the periplasmic nitrate reductase, before its export into the periplasm.</text>
</comment>
<feature type="binding site" evidence="6">
    <location>
        <position position="140"/>
    </location>
    <ligand>
        <name>[4Fe-4S] cluster</name>
        <dbReference type="ChEBI" id="CHEBI:49883"/>
        <label>3</label>
    </ligand>
</feature>
<feature type="binding site" evidence="6">
    <location>
        <position position="40"/>
    </location>
    <ligand>
        <name>[4Fe-4S] cluster</name>
        <dbReference type="ChEBI" id="CHEBI:49883"/>
        <label>1</label>
    </ligand>
</feature>
<comment type="subcellular location">
    <subcellularLocation>
        <location evidence="6">Cytoplasm</location>
    </subcellularLocation>
</comment>
<dbReference type="Proteomes" id="UP001064632">
    <property type="component" value="Chromosome"/>
</dbReference>
<feature type="binding site" evidence="6">
    <location>
        <position position="75"/>
    </location>
    <ligand>
        <name>[4Fe-4S] cluster</name>
        <dbReference type="ChEBI" id="CHEBI:49883"/>
        <label>2</label>
    </ligand>
</feature>
<sequence length="163" mass="17403">MTGSRAARRAFLLGRPGAAQWIRPPWALPENHFTDRCTRCGACSAACPESILVVGDGGYPQIDFQRGECTFCGTCATVCQSAAFGERSTRPWQLRVEVSDHCLARRDIHCAACRDACPSDAIRFRPRSPVSVPEVDLASCTGCGGCVAPCPAQAISLSVEQVA</sequence>
<feature type="binding site" evidence="6">
    <location>
        <position position="47"/>
    </location>
    <ligand>
        <name>[4Fe-4S] cluster</name>
        <dbReference type="ChEBI" id="CHEBI:49883"/>
        <label>1</label>
    </ligand>
</feature>
<evidence type="ECO:0000256" key="1">
    <source>
        <dbReference type="ARBA" id="ARBA00022485"/>
    </source>
</evidence>
<feature type="domain" description="4Fe-4S ferredoxin-type" evidence="7">
    <location>
        <begin position="28"/>
        <end position="57"/>
    </location>
</feature>
<evidence type="ECO:0000259" key="7">
    <source>
        <dbReference type="PROSITE" id="PS51379"/>
    </source>
</evidence>
<dbReference type="CDD" id="cd10564">
    <property type="entry name" value="NapF_like"/>
    <property type="match status" value="1"/>
</dbReference>